<evidence type="ECO:0000256" key="4">
    <source>
        <dbReference type="ARBA" id="ARBA00022989"/>
    </source>
</evidence>
<dbReference type="Proteomes" id="UP000184184">
    <property type="component" value="Unassembled WGS sequence"/>
</dbReference>
<feature type="compositionally biased region" description="Basic and acidic residues" evidence="6">
    <location>
        <begin position="247"/>
        <end position="273"/>
    </location>
</feature>
<feature type="compositionally biased region" description="Basic residues" evidence="6">
    <location>
        <begin position="356"/>
        <end position="372"/>
    </location>
</feature>
<evidence type="ECO:0000256" key="5">
    <source>
        <dbReference type="ARBA" id="ARBA00023136"/>
    </source>
</evidence>
<gene>
    <name evidence="9" type="ORF">SAMN05216179_0301</name>
</gene>
<dbReference type="Pfam" id="PF12791">
    <property type="entry name" value="RsgI_N"/>
    <property type="match status" value="1"/>
</dbReference>
<dbReference type="GO" id="GO:0005886">
    <property type="term" value="C:plasma membrane"/>
    <property type="evidence" value="ECO:0007669"/>
    <property type="project" value="UniProtKB-SubCell"/>
</dbReference>
<sequence length="388" mass="45030">MKKGIIVEHNRRYTIVMDKYGMFHKAIPIKEKEIGMETYYQPKKKSWFLSFFFINGPKWKIAPMILICLLLISPLYIWIAQDEEAYAVVNIDINPSIKIMIDEDYQVLETEAMNKDADKLLKDIDIRDHTITSLTDQLIELSQTELGLKKGRPVLMAVSYYNQVADHKFEEKLDQHYQQLGYKVAIYEVTEELRAQAETDHVSMNQLTAEQIKNTNNSEVTNLTSEDNGTSSSLDQEEKELIQNYYSKDEEEKDETSVNEKESGSSESIKDPKVLPVQANERAKEKAVIHDKKKNQDHETKEPEKNKVKESHGQKVSGKARKSQVQNDKKKVKKNHGQRMSKGVKKTNKPSSNQRQKLKGKKSKEHKWHHSFNRNDTRQMKKANHPGR</sequence>
<evidence type="ECO:0000313" key="10">
    <source>
        <dbReference type="Proteomes" id="UP000184184"/>
    </source>
</evidence>
<dbReference type="STRING" id="1027249.SAMN05216179_0301"/>
<keyword evidence="3 7" id="KW-0812">Transmembrane</keyword>
<keyword evidence="2" id="KW-1003">Cell membrane</keyword>
<evidence type="ECO:0000256" key="2">
    <source>
        <dbReference type="ARBA" id="ARBA00022475"/>
    </source>
</evidence>
<feature type="compositionally biased region" description="Polar residues" evidence="6">
    <location>
        <begin position="210"/>
        <end position="234"/>
    </location>
</feature>
<dbReference type="PROSITE" id="PS51849">
    <property type="entry name" value="RSGI_N"/>
    <property type="match status" value="1"/>
</dbReference>
<keyword evidence="5 7" id="KW-0472">Membrane</keyword>
<dbReference type="Pfam" id="PF23750">
    <property type="entry name" value="RsgI_M"/>
    <property type="match status" value="1"/>
</dbReference>
<evidence type="ECO:0000256" key="1">
    <source>
        <dbReference type="ARBA" id="ARBA00004162"/>
    </source>
</evidence>
<dbReference type="AlphaFoldDB" id="A0A1M7JAV3"/>
<evidence type="ECO:0000256" key="6">
    <source>
        <dbReference type="SAM" id="MobiDB-lite"/>
    </source>
</evidence>
<dbReference type="InterPro" id="IPR024449">
    <property type="entry name" value="Anti-sigma_RsgI_N"/>
</dbReference>
<name>A0A1M7JAV3_9BACI</name>
<proteinExistence type="predicted"/>
<protein>
    <recommendedName>
        <fullName evidence="8">RsgI N-terminal anti-sigma domain-containing protein</fullName>
    </recommendedName>
</protein>
<accession>A0A1M7JAV3</accession>
<organism evidence="9 10">
    <name type="scientific">Gracilibacillus kekensis</name>
    <dbReference type="NCBI Taxonomy" id="1027249"/>
    <lineage>
        <taxon>Bacteria</taxon>
        <taxon>Bacillati</taxon>
        <taxon>Bacillota</taxon>
        <taxon>Bacilli</taxon>
        <taxon>Bacillales</taxon>
        <taxon>Bacillaceae</taxon>
        <taxon>Gracilibacillus</taxon>
    </lineage>
</organism>
<dbReference type="RefSeq" id="WP_073198987.1">
    <property type="nucleotide sequence ID" value="NZ_FRCZ01000001.1"/>
</dbReference>
<evidence type="ECO:0000256" key="7">
    <source>
        <dbReference type="SAM" id="Phobius"/>
    </source>
</evidence>
<dbReference type="EMBL" id="FRCZ01000001">
    <property type="protein sequence ID" value="SHM50031.1"/>
    <property type="molecule type" value="Genomic_DNA"/>
</dbReference>
<feature type="compositionally biased region" description="Basic residues" evidence="6">
    <location>
        <begin position="330"/>
        <end position="348"/>
    </location>
</feature>
<keyword evidence="4 7" id="KW-1133">Transmembrane helix</keyword>
<comment type="subcellular location">
    <subcellularLocation>
        <location evidence="1">Cell membrane</location>
        <topology evidence="1">Single-pass membrane protein</topology>
    </subcellularLocation>
</comment>
<dbReference type="InterPro" id="IPR055431">
    <property type="entry name" value="RsgI_M"/>
</dbReference>
<keyword evidence="10" id="KW-1185">Reference proteome</keyword>
<reference evidence="9 10" key="1">
    <citation type="submission" date="2016-11" db="EMBL/GenBank/DDBJ databases">
        <authorList>
            <person name="Jaros S."/>
            <person name="Januszkiewicz K."/>
            <person name="Wedrychowicz H."/>
        </authorList>
    </citation>
    <scope>NUCLEOTIDE SEQUENCE [LARGE SCALE GENOMIC DNA]</scope>
    <source>
        <strain evidence="9 10">CGMCC 1.10681</strain>
    </source>
</reference>
<evidence type="ECO:0000256" key="3">
    <source>
        <dbReference type="ARBA" id="ARBA00022692"/>
    </source>
</evidence>
<feature type="region of interest" description="Disordered" evidence="6">
    <location>
        <begin position="210"/>
        <end position="388"/>
    </location>
</feature>
<evidence type="ECO:0000313" key="9">
    <source>
        <dbReference type="EMBL" id="SHM50031.1"/>
    </source>
</evidence>
<evidence type="ECO:0000259" key="8">
    <source>
        <dbReference type="PROSITE" id="PS51849"/>
    </source>
</evidence>
<feature type="compositionally biased region" description="Basic and acidic residues" evidence="6">
    <location>
        <begin position="281"/>
        <end position="313"/>
    </location>
</feature>
<feature type="domain" description="RsgI N-terminal anti-sigma" evidence="8">
    <location>
        <begin position="2"/>
        <end position="49"/>
    </location>
</feature>
<feature type="transmembrane region" description="Helical" evidence="7">
    <location>
        <begin position="61"/>
        <end position="79"/>
    </location>
</feature>
<dbReference type="OrthoDB" id="9800626at2"/>